<keyword evidence="1" id="KW-1133">Transmembrane helix</keyword>
<keyword evidence="1" id="KW-0812">Transmembrane</keyword>
<organism evidence="2 3">
    <name type="scientific">Alicyclobacillus dauci</name>
    <dbReference type="NCBI Taxonomy" id="1475485"/>
    <lineage>
        <taxon>Bacteria</taxon>
        <taxon>Bacillati</taxon>
        <taxon>Bacillota</taxon>
        <taxon>Bacilli</taxon>
        <taxon>Bacillales</taxon>
        <taxon>Alicyclobacillaceae</taxon>
        <taxon>Alicyclobacillus</taxon>
    </lineage>
</organism>
<keyword evidence="3" id="KW-1185">Reference proteome</keyword>
<reference evidence="2" key="1">
    <citation type="submission" date="2022-08" db="EMBL/GenBank/DDBJ databases">
        <title>Alicyclobacillus dauci DSM2870, complete genome.</title>
        <authorList>
            <person name="Wang Q."/>
            <person name="Cai R."/>
            <person name="Wang Z."/>
        </authorList>
    </citation>
    <scope>NUCLEOTIDE SEQUENCE</scope>
    <source>
        <strain evidence="2">DSM 28700</strain>
    </source>
</reference>
<keyword evidence="1" id="KW-0472">Membrane</keyword>
<evidence type="ECO:0000256" key="1">
    <source>
        <dbReference type="SAM" id="Phobius"/>
    </source>
</evidence>
<protein>
    <submittedName>
        <fullName evidence="2">Sporulation protein YqfD</fullName>
    </submittedName>
</protein>
<accession>A0ABY6Z8Q8</accession>
<dbReference type="RefSeq" id="WP_268046122.1">
    <property type="nucleotide sequence ID" value="NZ_CP104064.1"/>
</dbReference>
<evidence type="ECO:0000313" key="3">
    <source>
        <dbReference type="Proteomes" id="UP001164803"/>
    </source>
</evidence>
<proteinExistence type="predicted"/>
<dbReference type="InterPro" id="IPR010690">
    <property type="entry name" value="YqfD"/>
</dbReference>
<gene>
    <name evidence="2" type="ORF">NZD86_08725</name>
</gene>
<evidence type="ECO:0000313" key="2">
    <source>
        <dbReference type="EMBL" id="WAH38546.1"/>
    </source>
</evidence>
<sequence length="405" mass="45190">MKYSAVQYKLYGELTLVLRGRNVGQCLGLLQQNGIPLRFVRVRNGVGYCNICLRDFDAVYRTCRAHHVRFRIEGRHGLPFWRQRLWRRKSLAVGAIAFLCVVYGMSSVIWRIDVTGPKDDEGVNEIREAAKSIGLYVGQRKSQLADPVKLQQFLLKKAPDFVWIGVRTTGSVTTIQAIPKVEGTKPLDQTPHNIVATQPAVIRSVSAARGRVLVKANQYVRPGQVLVTGNLADGQPSVPADAKVMGEVWYTSKVAVPLKVVQKGLTGETVQRDYIAIGSLRLRVWGWQEPHFPASYERDKITDWKIGNITSPIQWENVRLYEATQSAENYSMEQAKSSALDLAASDVRSQMRGEGRILGQSVLHEQVTHGTLYETVLTRVEQDIGVAAPIPAPQPKQENDTNSPH</sequence>
<feature type="transmembrane region" description="Helical" evidence="1">
    <location>
        <begin position="91"/>
        <end position="110"/>
    </location>
</feature>
<dbReference type="EMBL" id="CP104064">
    <property type="protein sequence ID" value="WAH38546.1"/>
    <property type="molecule type" value="Genomic_DNA"/>
</dbReference>
<name>A0ABY6Z8Q8_9BACL</name>
<dbReference type="Pfam" id="PF06898">
    <property type="entry name" value="YqfD"/>
    <property type="match status" value="1"/>
</dbReference>
<dbReference type="PIRSF" id="PIRSF029895">
    <property type="entry name" value="SpoIV"/>
    <property type="match status" value="1"/>
</dbReference>
<dbReference type="Proteomes" id="UP001164803">
    <property type="component" value="Chromosome"/>
</dbReference>